<dbReference type="EMBL" id="CDMY01000748">
    <property type="protein sequence ID" value="CEM32319.1"/>
    <property type="molecule type" value="Genomic_DNA"/>
</dbReference>
<name>A0A0G4GPN8_VITBC</name>
<feature type="signal peptide" evidence="1">
    <location>
        <begin position="1"/>
        <end position="18"/>
    </location>
</feature>
<keyword evidence="1" id="KW-0732">Signal</keyword>
<dbReference type="Proteomes" id="UP000041254">
    <property type="component" value="Unassembled WGS sequence"/>
</dbReference>
<protein>
    <submittedName>
        <fullName evidence="2">Uncharacterized protein</fullName>
    </submittedName>
</protein>
<dbReference type="InParanoid" id="A0A0G4GPN8"/>
<reference evidence="2 3" key="1">
    <citation type="submission" date="2014-11" db="EMBL/GenBank/DDBJ databases">
        <authorList>
            <person name="Zhu J."/>
            <person name="Qi W."/>
            <person name="Song R."/>
        </authorList>
    </citation>
    <scope>NUCLEOTIDE SEQUENCE [LARGE SCALE GENOMIC DNA]</scope>
</reference>
<accession>A0A0G4GPN8</accession>
<evidence type="ECO:0000256" key="1">
    <source>
        <dbReference type="SAM" id="SignalP"/>
    </source>
</evidence>
<dbReference type="AlphaFoldDB" id="A0A0G4GPN8"/>
<dbReference type="SUPFAM" id="SSF54534">
    <property type="entry name" value="FKBP-like"/>
    <property type="match status" value="1"/>
</dbReference>
<dbReference type="PhylomeDB" id="A0A0G4GPN8"/>
<feature type="chain" id="PRO_5005190452" evidence="1">
    <location>
        <begin position="19"/>
        <end position="326"/>
    </location>
</feature>
<gene>
    <name evidence="2" type="ORF">Vbra_1015</name>
</gene>
<dbReference type="GO" id="GO:0003755">
    <property type="term" value="F:peptidyl-prolyl cis-trans isomerase activity"/>
    <property type="evidence" value="ECO:0007669"/>
    <property type="project" value="InterPro"/>
</dbReference>
<organism evidence="2 3">
    <name type="scientific">Vitrella brassicaformis (strain CCMP3155)</name>
    <dbReference type="NCBI Taxonomy" id="1169540"/>
    <lineage>
        <taxon>Eukaryota</taxon>
        <taxon>Sar</taxon>
        <taxon>Alveolata</taxon>
        <taxon>Colpodellida</taxon>
        <taxon>Vitrellaceae</taxon>
        <taxon>Vitrella</taxon>
    </lineage>
</organism>
<dbReference type="InterPro" id="IPR046357">
    <property type="entry name" value="PPIase_dom_sf"/>
</dbReference>
<dbReference type="Gene3D" id="3.10.50.40">
    <property type="match status" value="1"/>
</dbReference>
<dbReference type="VEuPathDB" id="CryptoDB:Vbra_1015"/>
<proteinExistence type="predicted"/>
<evidence type="ECO:0000313" key="2">
    <source>
        <dbReference type="EMBL" id="CEM32319.1"/>
    </source>
</evidence>
<keyword evidence="3" id="KW-1185">Reference proteome</keyword>
<evidence type="ECO:0000313" key="3">
    <source>
        <dbReference type="Proteomes" id="UP000041254"/>
    </source>
</evidence>
<sequence length="326" mass="36034">MTPLVLVALLLGIGYAGGRHLGTRPAISGFQALQMPKITHASLEEGQLVRRMAEQARATATQATPPTRPAIPTIPASRKTDRAMGLFEGCAVYYDANDCYQLEVGNKRRPIPAANWPDIKRFADVNIVAGVPQISVAAEITSPASKEAVGLFDGQSVHLDHKGGYLVELGDEWRPIREEHWPDVKMFTDVDIAKIRQEILGGSGGEGPDLTFVRAPSSGMLFQLVTPGTGASPSRGDAVKFNAREWRRGFAGEPGTELDNEWKDERLESDQPLVFSTNEKGERRAISSDFFHEILWSMRVGETRRVIRLPKFGYTAYYELELLKIE</sequence>